<dbReference type="SUPFAM" id="SSF54427">
    <property type="entry name" value="NTF2-like"/>
    <property type="match status" value="1"/>
</dbReference>
<comment type="caution">
    <text evidence="3">The sequence shown here is derived from an EMBL/GenBank/DDBJ whole genome shotgun (WGS) entry which is preliminary data.</text>
</comment>
<proteinExistence type="inferred from homology"/>
<dbReference type="Gene3D" id="3.10.450.50">
    <property type="match status" value="1"/>
</dbReference>
<dbReference type="PANTHER" id="PTHR33747">
    <property type="entry name" value="UPF0225 PROTEIN SCO1677"/>
    <property type="match status" value="1"/>
</dbReference>
<feature type="domain" description="YchJ-like middle NTF2-like" evidence="2">
    <location>
        <begin position="39"/>
        <end position="132"/>
    </location>
</feature>
<dbReference type="InterPro" id="IPR048469">
    <property type="entry name" value="YchJ-like_M"/>
</dbReference>
<protein>
    <recommendedName>
        <fullName evidence="1">UPF0225 protein QSV35_19135</fullName>
    </recommendedName>
</protein>
<dbReference type="Proteomes" id="UP001235064">
    <property type="component" value="Unassembled WGS sequence"/>
</dbReference>
<dbReference type="InterPro" id="IPR023006">
    <property type="entry name" value="YchJ-like"/>
</dbReference>
<sequence>MSFGARFASPGPGDLCPCDSGARFDGCCGPLLAGAPAPTAERLMRSRYTAFATGDAGYLERTWHPRTRPADLDLDPAQRWTGLRILSSFEGGVEDMEGVVEFEASWTFGSERGSLHERSRFARRGGRWVYVDEDVE</sequence>
<evidence type="ECO:0000313" key="3">
    <source>
        <dbReference type="EMBL" id="MDL9981452.1"/>
    </source>
</evidence>
<dbReference type="PANTHER" id="PTHR33747:SF1">
    <property type="entry name" value="ADENYLATE CYCLASE-ASSOCIATED CAP C-TERMINAL DOMAIN-CONTAINING PROTEIN"/>
    <property type="match status" value="1"/>
</dbReference>
<dbReference type="SUPFAM" id="SSF103642">
    <property type="entry name" value="Sec-C motif"/>
    <property type="match status" value="1"/>
</dbReference>
<reference evidence="3 4" key="1">
    <citation type="submission" date="2023-06" db="EMBL/GenBank/DDBJ databases">
        <title>Microbacterium sp. nov., isolated from a waste landfill.</title>
        <authorList>
            <person name="Wen W."/>
        </authorList>
    </citation>
    <scope>NUCLEOTIDE SEQUENCE [LARGE SCALE GENOMIC DNA]</scope>
    <source>
        <strain evidence="3 4">ASV49</strain>
    </source>
</reference>
<keyword evidence="4" id="KW-1185">Reference proteome</keyword>
<organism evidence="3 4">
    <name type="scientific">Microbacterium candidum</name>
    <dbReference type="NCBI Taxonomy" id="3041922"/>
    <lineage>
        <taxon>Bacteria</taxon>
        <taxon>Bacillati</taxon>
        <taxon>Actinomycetota</taxon>
        <taxon>Actinomycetes</taxon>
        <taxon>Micrococcales</taxon>
        <taxon>Microbacteriaceae</taxon>
        <taxon>Microbacterium</taxon>
    </lineage>
</organism>
<comment type="similarity">
    <text evidence="1">Belongs to the UPF0225 family.</text>
</comment>
<name>A0ABT7N426_9MICO</name>
<dbReference type="RefSeq" id="WP_286290569.1">
    <property type="nucleotide sequence ID" value="NZ_JASXSZ010000008.1"/>
</dbReference>
<dbReference type="EMBL" id="JASXSZ010000008">
    <property type="protein sequence ID" value="MDL9981452.1"/>
    <property type="molecule type" value="Genomic_DNA"/>
</dbReference>
<evidence type="ECO:0000259" key="2">
    <source>
        <dbReference type="Pfam" id="PF17775"/>
    </source>
</evidence>
<dbReference type="HAMAP" id="MF_00612">
    <property type="entry name" value="UPF0225"/>
    <property type="match status" value="1"/>
</dbReference>
<dbReference type="InterPro" id="IPR032710">
    <property type="entry name" value="NTF2-like_dom_sf"/>
</dbReference>
<gene>
    <name evidence="3" type="ORF">QSV35_19135</name>
</gene>
<evidence type="ECO:0000313" key="4">
    <source>
        <dbReference type="Proteomes" id="UP001235064"/>
    </source>
</evidence>
<evidence type="ECO:0000256" key="1">
    <source>
        <dbReference type="HAMAP-Rule" id="MF_00612"/>
    </source>
</evidence>
<accession>A0ABT7N426</accession>
<dbReference type="Pfam" id="PF17775">
    <property type="entry name" value="YchJ_M-like"/>
    <property type="match status" value="1"/>
</dbReference>